<sequence length="314" mass="34717">MSLYITRNSFFNALVRHQQGSTDLVIYCPELKSAVTIAFPIGAHGQPIMANGIREYNRRHNLVWSCFCPLKNNPCEIHSTRIVEAVESGETYAFCHYQPSRCGFSINLSAIRHSAFLKSHYTGTLDIHELVRRYKNRVVIFGNGDDFIAPHFKGYPGTHSQTVKQLAGPMLYHNPSMVIGPSAYTASTPRITRHLKRRASQISPDGSSPAYRLNFRHSSALSLSDYTPPATPTRQHGQDTPLASHNATAGPSQQAIAGRSTVNRKLLQKLADGNGLSDYEVAGLFERCDGCGLTFEGVTLCQHIKQLCRGGSRQ</sequence>
<evidence type="ECO:0000313" key="3">
    <source>
        <dbReference type="Proteomes" id="UP000076532"/>
    </source>
</evidence>
<evidence type="ECO:0000313" key="2">
    <source>
        <dbReference type="EMBL" id="KZP33340.1"/>
    </source>
</evidence>
<dbReference type="OrthoDB" id="3070804at2759"/>
<accession>A0A166W3T4</accession>
<name>A0A166W3T4_9AGAM</name>
<organism evidence="2 3">
    <name type="scientific">Athelia psychrophila</name>
    <dbReference type="NCBI Taxonomy" id="1759441"/>
    <lineage>
        <taxon>Eukaryota</taxon>
        <taxon>Fungi</taxon>
        <taxon>Dikarya</taxon>
        <taxon>Basidiomycota</taxon>
        <taxon>Agaricomycotina</taxon>
        <taxon>Agaricomycetes</taxon>
        <taxon>Agaricomycetidae</taxon>
        <taxon>Atheliales</taxon>
        <taxon>Atheliaceae</taxon>
        <taxon>Athelia</taxon>
    </lineage>
</organism>
<proteinExistence type="predicted"/>
<gene>
    <name evidence="2" type="ORF">FIBSPDRAFT_943730</name>
</gene>
<feature type="region of interest" description="Disordered" evidence="1">
    <location>
        <begin position="222"/>
        <end position="257"/>
    </location>
</feature>
<feature type="compositionally biased region" description="Polar residues" evidence="1">
    <location>
        <begin position="241"/>
        <end position="257"/>
    </location>
</feature>
<dbReference type="EMBL" id="KV417483">
    <property type="protein sequence ID" value="KZP33340.1"/>
    <property type="molecule type" value="Genomic_DNA"/>
</dbReference>
<dbReference type="AlphaFoldDB" id="A0A166W3T4"/>
<keyword evidence="3" id="KW-1185">Reference proteome</keyword>
<protein>
    <submittedName>
        <fullName evidence="2">Uncharacterized protein</fullName>
    </submittedName>
</protein>
<reference evidence="2 3" key="1">
    <citation type="journal article" date="2016" name="Mol. Biol. Evol.">
        <title>Comparative Genomics of Early-Diverging Mushroom-Forming Fungi Provides Insights into the Origins of Lignocellulose Decay Capabilities.</title>
        <authorList>
            <person name="Nagy L.G."/>
            <person name="Riley R."/>
            <person name="Tritt A."/>
            <person name="Adam C."/>
            <person name="Daum C."/>
            <person name="Floudas D."/>
            <person name="Sun H."/>
            <person name="Yadav J.S."/>
            <person name="Pangilinan J."/>
            <person name="Larsson K.H."/>
            <person name="Matsuura K."/>
            <person name="Barry K."/>
            <person name="Labutti K."/>
            <person name="Kuo R."/>
            <person name="Ohm R.A."/>
            <person name="Bhattacharya S.S."/>
            <person name="Shirouzu T."/>
            <person name="Yoshinaga Y."/>
            <person name="Martin F.M."/>
            <person name="Grigoriev I.V."/>
            <person name="Hibbett D.S."/>
        </authorList>
    </citation>
    <scope>NUCLEOTIDE SEQUENCE [LARGE SCALE GENOMIC DNA]</scope>
    <source>
        <strain evidence="2 3">CBS 109695</strain>
    </source>
</reference>
<dbReference type="Proteomes" id="UP000076532">
    <property type="component" value="Unassembled WGS sequence"/>
</dbReference>
<evidence type="ECO:0000256" key="1">
    <source>
        <dbReference type="SAM" id="MobiDB-lite"/>
    </source>
</evidence>